<feature type="domain" description="Sugar phosphate transporter" evidence="7">
    <location>
        <begin position="309"/>
        <end position="584"/>
    </location>
</feature>
<evidence type="ECO:0000259" key="7">
    <source>
        <dbReference type="Pfam" id="PF03151"/>
    </source>
</evidence>
<reference evidence="8 9" key="1">
    <citation type="journal article" date="2018" name="Sci. Rep.">
        <title>Raphidocelis subcapitata (=Pseudokirchneriella subcapitata) provides an insight into genome evolution and environmental adaptations in the Sphaeropleales.</title>
        <authorList>
            <person name="Suzuki S."/>
            <person name="Yamaguchi H."/>
            <person name="Nakajima N."/>
            <person name="Kawachi M."/>
        </authorList>
    </citation>
    <scope>NUCLEOTIDE SEQUENCE [LARGE SCALE GENOMIC DNA]</scope>
    <source>
        <strain evidence="8 9">NIES-35</strain>
    </source>
</reference>
<sequence length="587" mass="57709">MAHLGYSGIGDVFWPLQPGEGRGGDGDGDGGGGGARPGGPPRAAATPTGWWSGLPTSSAASPQARRASSEASDGSWQLDAGVVEAPALAGGVVWGVPAARPPSSSPPPPPAAGRQQQAPAACCADSASELPSQYYATAKARLQQHGGPAASAAAAATGSEAAAAAAAAPTAAAASNRGDEAAALLIPGVLPPLSTSARTRNGGVAAVAAATGAAAGEAAIGGGSGGLAPRRQQQQTQPGARRGGDVETQTLLQLSDDDRDAKPRGGAAARAGAPAGADGYRGPGAARRASLRARVQAGAYVALNVASTCGIVFANKLVLSTFAFAFPVALTLLHALATAAGMEAMCRGGLFARKSVPLGAVAPVALAYVGSIVTSNWSIQLNTVGFYQLCKVLITPTLLAVEFSWLGKRPGRVALLSTGVLLLGISSSFLGVAVGLSSTLLSALYQVLASKKQGDLGLSATQLLHQSMPAAAVLLAVLVPLVEPLGLPAPGGAGGAWGGPGTVLGYELSLPAAVAILVSAVLGLLVSLSAFLVIGATSALTYNIASHAKTVLIIAGGVALFGDAAHPAKLLGIALAMLGIVVYSTHR</sequence>
<feature type="transmembrane region" description="Helical" evidence="6">
    <location>
        <begin position="419"/>
        <end position="448"/>
    </location>
</feature>
<dbReference type="EMBL" id="BDRX01000001">
    <property type="protein sequence ID" value="GBF87454.1"/>
    <property type="molecule type" value="Genomic_DNA"/>
</dbReference>
<accession>A0A2V0NJP2</accession>
<feature type="transmembrane region" description="Helical" evidence="6">
    <location>
        <begin position="358"/>
        <end position="379"/>
    </location>
</feature>
<name>A0A2V0NJP2_9CHLO</name>
<feature type="transmembrane region" description="Helical" evidence="6">
    <location>
        <begin position="324"/>
        <end position="346"/>
    </location>
</feature>
<keyword evidence="9" id="KW-1185">Reference proteome</keyword>
<evidence type="ECO:0000313" key="9">
    <source>
        <dbReference type="Proteomes" id="UP000247498"/>
    </source>
</evidence>
<proteinExistence type="predicted"/>
<comment type="caution">
    <text evidence="8">The sequence shown here is derived from an EMBL/GenBank/DDBJ whole genome shotgun (WGS) entry which is preliminary data.</text>
</comment>
<dbReference type="InterPro" id="IPR004853">
    <property type="entry name" value="Sugar_P_trans_dom"/>
</dbReference>
<dbReference type="InParanoid" id="A0A2V0NJP2"/>
<keyword evidence="4 6" id="KW-0472">Membrane</keyword>
<dbReference type="FunCoup" id="A0A2V0NJP2">
    <property type="interactions" value="20"/>
</dbReference>
<feature type="transmembrane region" description="Helical" evidence="6">
    <location>
        <begin position="508"/>
        <end position="534"/>
    </location>
</feature>
<feature type="compositionally biased region" description="Low complexity" evidence="5">
    <location>
        <begin position="264"/>
        <end position="280"/>
    </location>
</feature>
<keyword evidence="3 6" id="KW-1133">Transmembrane helix</keyword>
<feature type="transmembrane region" description="Helical" evidence="6">
    <location>
        <begin position="568"/>
        <end position="586"/>
    </location>
</feature>
<gene>
    <name evidence="8" type="ORF">Rsub_00165</name>
</gene>
<evidence type="ECO:0000313" key="8">
    <source>
        <dbReference type="EMBL" id="GBF87454.1"/>
    </source>
</evidence>
<feature type="region of interest" description="Disordered" evidence="5">
    <location>
        <begin position="94"/>
        <end position="125"/>
    </location>
</feature>
<evidence type="ECO:0000256" key="5">
    <source>
        <dbReference type="SAM" id="MobiDB-lite"/>
    </source>
</evidence>
<dbReference type="Proteomes" id="UP000247498">
    <property type="component" value="Unassembled WGS sequence"/>
</dbReference>
<feature type="compositionally biased region" description="Pro residues" evidence="5">
    <location>
        <begin position="99"/>
        <end position="111"/>
    </location>
</feature>
<feature type="region of interest" description="Disordered" evidence="5">
    <location>
        <begin position="221"/>
        <end position="280"/>
    </location>
</feature>
<dbReference type="PANTHER" id="PTHR11132">
    <property type="entry name" value="SOLUTE CARRIER FAMILY 35"/>
    <property type="match status" value="1"/>
</dbReference>
<feature type="compositionally biased region" description="Low complexity" evidence="5">
    <location>
        <begin position="112"/>
        <end position="125"/>
    </location>
</feature>
<evidence type="ECO:0000256" key="6">
    <source>
        <dbReference type="SAM" id="Phobius"/>
    </source>
</evidence>
<comment type="subcellular location">
    <subcellularLocation>
        <location evidence="1">Membrane</location>
        <topology evidence="1">Multi-pass membrane protein</topology>
    </subcellularLocation>
</comment>
<evidence type="ECO:0000256" key="4">
    <source>
        <dbReference type="ARBA" id="ARBA00023136"/>
    </source>
</evidence>
<evidence type="ECO:0000256" key="2">
    <source>
        <dbReference type="ARBA" id="ARBA00022692"/>
    </source>
</evidence>
<feature type="transmembrane region" description="Helical" evidence="6">
    <location>
        <begin position="540"/>
        <end position="561"/>
    </location>
</feature>
<dbReference type="AlphaFoldDB" id="A0A2V0NJP2"/>
<protein>
    <submittedName>
        <fullName evidence="8">Solute carrier family 35 member E3</fullName>
    </submittedName>
</protein>
<organism evidence="8 9">
    <name type="scientific">Raphidocelis subcapitata</name>
    <dbReference type="NCBI Taxonomy" id="307507"/>
    <lineage>
        <taxon>Eukaryota</taxon>
        <taxon>Viridiplantae</taxon>
        <taxon>Chlorophyta</taxon>
        <taxon>core chlorophytes</taxon>
        <taxon>Chlorophyceae</taxon>
        <taxon>CS clade</taxon>
        <taxon>Sphaeropleales</taxon>
        <taxon>Selenastraceae</taxon>
        <taxon>Raphidocelis</taxon>
    </lineage>
</organism>
<evidence type="ECO:0000256" key="3">
    <source>
        <dbReference type="ARBA" id="ARBA00022989"/>
    </source>
</evidence>
<dbReference type="Pfam" id="PF03151">
    <property type="entry name" value="TPT"/>
    <property type="match status" value="1"/>
</dbReference>
<feature type="region of interest" description="Disordered" evidence="5">
    <location>
        <begin position="12"/>
        <end position="78"/>
    </location>
</feature>
<evidence type="ECO:0000256" key="1">
    <source>
        <dbReference type="ARBA" id="ARBA00004141"/>
    </source>
</evidence>
<keyword evidence="2 6" id="KW-0812">Transmembrane</keyword>
<feature type="transmembrane region" description="Helical" evidence="6">
    <location>
        <begin position="385"/>
        <end position="407"/>
    </location>
</feature>
<dbReference type="OrthoDB" id="545210at2759"/>
<dbReference type="GO" id="GO:0016020">
    <property type="term" value="C:membrane"/>
    <property type="evidence" value="ECO:0007669"/>
    <property type="project" value="UniProtKB-SubCell"/>
</dbReference>
<feature type="compositionally biased region" description="Low complexity" evidence="5">
    <location>
        <begin position="57"/>
        <end position="72"/>
    </location>
</feature>
<dbReference type="InterPro" id="IPR050186">
    <property type="entry name" value="TPT_transporter"/>
</dbReference>